<feature type="region of interest" description="Disordered" evidence="6">
    <location>
        <begin position="50"/>
        <end position="90"/>
    </location>
</feature>
<dbReference type="PANTHER" id="PTHR42852:SF13">
    <property type="entry name" value="PROTEIN DIPZ"/>
    <property type="match status" value="1"/>
</dbReference>
<feature type="transmembrane region" description="Helical" evidence="7">
    <location>
        <begin position="128"/>
        <end position="149"/>
    </location>
</feature>
<dbReference type="PANTHER" id="PTHR42852">
    <property type="entry name" value="THIOL:DISULFIDE INTERCHANGE PROTEIN DSBE"/>
    <property type="match status" value="1"/>
</dbReference>
<dbReference type="InterPro" id="IPR013766">
    <property type="entry name" value="Thioredoxin_domain"/>
</dbReference>
<evidence type="ECO:0000256" key="7">
    <source>
        <dbReference type="SAM" id="Phobius"/>
    </source>
</evidence>
<protein>
    <submittedName>
        <fullName evidence="9">Cytochrome c biogenesis protein DipZ</fullName>
    </submittedName>
</protein>
<feature type="domain" description="Thioredoxin" evidence="8">
    <location>
        <begin position="311"/>
        <end position="465"/>
    </location>
</feature>
<organism evidence="9 10">
    <name type="scientific">Rugosimonospora acidiphila</name>
    <dbReference type="NCBI Taxonomy" id="556531"/>
    <lineage>
        <taxon>Bacteria</taxon>
        <taxon>Bacillati</taxon>
        <taxon>Actinomycetota</taxon>
        <taxon>Actinomycetes</taxon>
        <taxon>Micromonosporales</taxon>
        <taxon>Micromonosporaceae</taxon>
        <taxon>Rugosimonospora</taxon>
    </lineage>
</organism>
<feature type="transmembrane region" description="Helical" evidence="7">
    <location>
        <begin position="12"/>
        <end position="40"/>
    </location>
</feature>
<evidence type="ECO:0000256" key="2">
    <source>
        <dbReference type="ARBA" id="ARBA00022475"/>
    </source>
</evidence>
<evidence type="ECO:0000313" key="9">
    <source>
        <dbReference type="EMBL" id="GAA5191891.1"/>
    </source>
</evidence>
<evidence type="ECO:0000256" key="6">
    <source>
        <dbReference type="SAM" id="MobiDB-lite"/>
    </source>
</evidence>
<dbReference type="InterPro" id="IPR050553">
    <property type="entry name" value="Thioredoxin_ResA/DsbE_sf"/>
</dbReference>
<keyword evidence="5 7" id="KW-0472">Membrane</keyword>
<evidence type="ECO:0000256" key="5">
    <source>
        <dbReference type="ARBA" id="ARBA00023136"/>
    </source>
</evidence>
<name>A0ABP9S733_9ACTN</name>
<dbReference type="PROSITE" id="PS51352">
    <property type="entry name" value="THIOREDOXIN_2"/>
    <property type="match status" value="1"/>
</dbReference>
<dbReference type="InterPro" id="IPR036249">
    <property type="entry name" value="Thioredoxin-like_sf"/>
</dbReference>
<dbReference type="InterPro" id="IPR003834">
    <property type="entry name" value="Cyt_c_assmbl_TM_dom"/>
</dbReference>
<gene>
    <name evidence="9" type="ORF">GCM10023322_50300</name>
</gene>
<keyword evidence="2" id="KW-1003">Cell membrane</keyword>
<keyword evidence="10" id="KW-1185">Reference proteome</keyword>
<evidence type="ECO:0000256" key="1">
    <source>
        <dbReference type="ARBA" id="ARBA00004651"/>
    </source>
</evidence>
<dbReference type="SUPFAM" id="SSF52833">
    <property type="entry name" value="Thioredoxin-like"/>
    <property type="match status" value="1"/>
</dbReference>
<feature type="transmembrane region" description="Helical" evidence="7">
    <location>
        <begin position="247"/>
        <end position="265"/>
    </location>
</feature>
<evidence type="ECO:0000313" key="10">
    <source>
        <dbReference type="Proteomes" id="UP001501570"/>
    </source>
</evidence>
<dbReference type="EMBL" id="BAABJQ010000016">
    <property type="protein sequence ID" value="GAA5191891.1"/>
    <property type="molecule type" value="Genomic_DNA"/>
</dbReference>
<accession>A0ABP9S733</accession>
<dbReference type="InterPro" id="IPR041017">
    <property type="entry name" value="Thioredoxin_10"/>
</dbReference>
<dbReference type="Gene3D" id="2.60.120.260">
    <property type="entry name" value="Galactose-binding domain-like"/>
    <property type="match status" value="1"/>
</dbReference>
<dbReference type="InterPro" id="IPR000866">
    <property type="entry name" value="AhpC/TSA"/>
</dbReference>
<dbReference type="RefSeq" id="WP_345633433.1">
    <property type="nucleotide sequence ID" value="NZ_BAABJQ010000016.1"/>
</dbReference>
<evidence type="ECO:0000256" key="4">
    <source>
        <dbReference type="ARBA" id="ARBA00022989"/>
    </source>
</evidence>
<comment type="subcellular location">
    <subcellularLocation>
        <location evidence="1">Cell membrane</location>
        <topology evidence="1">Multi-pass membrane protein</topology>
    </subcellularLocation>
</comment>
<feature type="transmembrane region" description="Helical" evidence="7">
    <location>
        <begin position="170"/>
        <end position="196"/>
    </location>
</feature>
<dbReference type="Proteomes" id="UP001501570">
    <property type="component" value="Unassembled WGS sequence"/>
</dbReference>
<dbReference type="Pfam" id="PF00578">
    <property type="entry name" value="AhpC-TSA"/>
    <property type="match status" value="1"/>
</dbReference>
<proteinExistence type="predicted"/>
<sequence>MQAVQVPEDPVLTLVLIGLVGGLITGISPCILPVLPVIFLSGGVQSARTAPGAAGDDSPANGKSGSGRPGAGKAAPRVGKRLAAQQRERERRAGRRPYLVVAGLTLSFSVFTLLGSLVLRALPVPQDIIRWVGLAVLVLLGLGMMVPRVQALLELPFSRIPQRGVSGERGGFVLGLALGAVYVPCAGPVLAAIAVAGATGKIGGGTVVLTLAYAAGNAVPLLFFALAGRRLAERLRAFRRRQRRIRIAAGVVVIGLAVALTFNITDAIQRTIPDYTTGLNAAAHAAGGSLAKALGGSAGGSLAACAGAAEAGAGATLENCGAAPAISGITQWLNTPGGAPISLSSLKGKVVLVDFWAYSCINCQRAITHVTAWYSAYQADGFEVIGVHTPEYAFEHVASNVEAGANRLHIKYPVALDNNYTTWTNYNNESWPADYLIDSTGTVRNVSIGEGDYGGTESLIRQLLQAANPNVSLPAATNVADTTPTNASQTPETYLGLARAQTYGGDTPLQPGTATYKYPSSVPADEFALTGTWSASDESLTAQANAGITLNYLADDIYLDVGGTGTITATVDGKTTTYQVSGAPNIYTVLSRTSQEQGILRVTLSPGLSAYSFTFG</sequence>
<evidence type="ECO:0000259" key="8">
    <source>
        <dbReference type="PROSITE" id="PS51352"/>
    </source>
</evidence>
<comment type="caution">
    <text evidence="9">The sequence shown here is derived from an EMBL/GenBank/DDBJ whole genome shotgun (WGS) entry which is preliminary data.</text>
</comment>
<dbReference type="Pfam" id="PF02683">
    <property type="entry name" value="DsbD_TM"/>
    <property type="match status" value="1"/>
</dbReference>
<reference evidence="10" key="1">
    <citation type="journal article" date="2019" name="Int. J. Syst. Evol. Microbiol.">
        <title>The Global Catalogue of Microorganisms (GCM) 10K type strain sequencing project: providing services to taxonomists for standard genome sequencing and annotation.</title>
        <authorList>
            <consortium name="The Broad Institute Genomics Platform"/>
            <consortium name="The Broad Institute Genome Sequencing Center for Infectious Disease"/>
            <person name="Wu L."/>
            <person name="Ma J."/>
        </authorList>
    </citation>
    <scope>NUCLEOTIDE SEQUENCE [LARGE SCALE GENOMIC DNA]</scope>
    <source>
        <strain evidence="10">JCM 18304</strain>
    </source>
</reference>
<feature type="transmembrane region" description="Helical" evidence="7">
    <location>
        <begin position="98"/>
        <end position="122"/>
    </location>
</feature>
<keyword evidence="3 7" id="KW-0812">Transmembrane</keyword>
<evidence type="ECO:0000256" key="3">
    <source>
        <dbReference type="ARBA" id="ARBA00022692"/>
    </source>
</evidence>
<keyword evidence="4 7" id="KW-1133">Transmembrane helix</keyword>
<feature type="transmembrane region" description="Helical" evidence="7">
    <location>
        <begin position="202"/>
        <end position="226"/>
    </location>
</feature>
<dbReference type="Pfam" id="PF17991">
    <property type="entry name" value="Thioredoxin_10"/>
    <property type="match status" value="1"/>
</dbReference>
<dbReference type="Gene3D" id="3.40.30.10">
    <property type="entry name" value="Glutaredoxin"/>
    <property type="match status" value="1"/>
</dbReference>